<keyword evidence="5" id="KW-0067">ATP-binding</keyword>
<feature type="transmembrane region" description="Helical" evidence="10">
    <location>
        <begin position="41"/>
        <end position="58"/>
    </location>
</feature>
<gene>
    <name evidence="12" type="ORF">GXW79_20150</name>
</gene>
<evidence type="ECO:0000256" key="9">
    <source>
        <dbReference type="SAM" id="MobiDB-lite"/>
    </source>
</evidence>
<dbReference type="Proteomes" id="UP001196068">
    <property type="component" value="Unassembled WGS sequence"/>
</dbReference>
<dbReference type="InterPro" id="IPR050445">
    <property type="entry name" value="Bact_polysacc_biosynth/exp"/>
</dbReference>
<proteinExistence type="predicted"/>
<keyword evidence="8" id="KW-0175">Coiled coil</keyword>
<evidence type="ECO:0000259" key="11">
    <source>
        <dbReference type="Pfam" id="PF02706"/>
    </source>
</evidence>
<keyword evidence="3 10" id="KW-0812">Transmembrane</keyword>
<evidence type="ECO:0000256" key="3">
    <source>
        <dbReference type="ARBA" id="ARBA00022692"/>
    </source>
</evidence>
<dbReference type="SUPFAM" id="SSF52540">
    <property type="entry name" value="P-loop containing nucleoside triphosphate hydrolases"/>
    <property type="match status" value="1"/>
</dbReference>
<comment type="subcellular location">
    <subcellularLocation>
        <location evidence="1">Cell membrane</location>
        <topology evidence="1">Multi-pass membrane protein</topology>
    </subcellularLocation>
</comment>
<sequence>MDHPIQPFRIGLTPPSDPETALEPLGVPASRLLGMLRRNRLLIAFFLIAGLGAGYAMLSRAPLQYTAEVSVLVQQTRTPVSDLQTITAEPGVSSSQIRTQIDILRSPALARRVVERGGLLEREEFQPVPSPVAATVAMVMVAIGLRAPAPEAMGAEDRIELATAALLGRIAIANEQRSDVLRIGVTTRDPALSALIANTYAEEFQEVSRRRKTETARRTQEWLETRLRELATRVRESERQVAEFRAANGLRDDGRDRRSTRMPNVTEQQLAAVNAQVTAAAAARAQKEAQAEQIAMALRLPNGRDTVAATLDSPLLQRLREAEATAAARESEIASRAGPRSPDLLAASAQRAGIQARIRQATQGLIGSISSELATARAQEASLRATLDELRNAVAREQRAEIQLQQYQAGLEANRSIFESFLARAAQLTNVSGIQEADAEILSPAVAPSGPSGPRKGRDLAIIGILSMVAGVGAAVLRERMRHGFRTPEEFEAETGMHVVGLMPRLTRRARAYANPNADPDAAAALMRLRGTLQMHHDGRMPQVLVVTSAVPEEGKSLLSIGVARSAAEAGLSVLVVDCDMRHPSIGALLKLRSGPTLKQVLMGQMLGDGERLIHHAPGGIDVMTTDREARGGQDLLGSTVMAALIGAMRHRYDLIVLDAPPVLVATEVFPLIRISDATLMATRWDSSPRPVVRSAVRLLRNAGAVHLFGVLTRVNLRRYASESSSPLAFMHRKYRNEAVRIHRSSHAS</sequence>
<keyword evidence="7 10" id="KW-0472">Membrane</keyword>
<evidence type="ECO:0000256" key="1">
    <source>
        <dbReference type="ARBA" id="ARBA00004651"/>
    </source>
</evidence>
<evidence type="ECO:0000256" key="6">
    <source>
        <dbReference type="ARBA" id="ARBA00022989"/>
    </source>
</evidence>
<keyword evidence="4" id="KW-0547">Nucleotide-binding</keyword>
<feature type="coiled-coil region" evidence="8">
    <location>
        <begin position="373"/>
        <end position="400"/>
    </location>
</feature>
<dbReference type="PANTHER" id="PTHR32309:SF13">
    <property type="entry name" value="FERRIC ENTEROBACTIN TRANSPORT PROTEIN FEPE"/>
    <property type="match status" value="1"/>
</dbReference>
<dbReference type="CDD" id="cd05387">
    <property type="entry name" value="BY-kinase"/>
    <property type="match status" value="1"/>
</dbReference>
<evidence type="ECO:0000256" key="2">
    <source>
        <dbReference type="ARBA" id="ARBA00022475"/>
    </source>
</evidence>
<dbReference type="RefSeq" id="WP_211876261.1">
    <property type="nucleotide sequence ID" value="NZ_JAAEDH010000033.1"/>
</dbReference>
<reference evidence="12" key="2">
    <citation type="journal article" date="2021" name="Syst. Appl. Microbiol.">
        <title>Roseomonas hellenica sp. nov., isolated from roots of wild-growing Alkanna tinctoria.</title>
        <authorList>
            <person name="Rat A."/>
            <person name="Naranjo H.D."/>
            <person name="Lebbe L."/>
            <person name="Cnockaert M."/>
            <person name="Krigas N."/>
            <person name="Grigoriadou K."/>
            <person name="Maloupa E."/>
            <person name="Willems A."/>
        </authorList>
    </citation>
    <scope>NUCLEOTIDE SEQUENCE</scope>
    <source>
        <strain evidence="12">LMG 28251</strain>
    </source>
</reference>
<evidence type="ECO:0000313" key="12">
    <source>
        <dbReference type="EMBL" id="MBR0657399.1"/>
    </source>
</evidence>
<evidence type="ECO:0000256" key="5">
    <source>
        <dbReference type="ARBA" id="ARBA00022840"/>
    </source>
</evidence>
<organism evidence="12 13">
    <name type="scientific">Plastoroseomonas arctica</name>
    <dbReference type="NCBI Taxonomy" id="1509237"/>
    <lineage>
        <taxon>Bacteria</taxon>
        <taxon>Pseudomonadati</taxon>
        <taxon>Pseudomonadota</taxon>
        <taxon>Alphaproteobacteria</taxon>
        <taxon>Acetobacterales</taxon>
        <taxon>Acetobacteraceae</taxon>
        <taxon>Plastoroseomonas</taxon>
    </lineage>
</organism>
<feature type="domain" description="Polysaccharide chain length determinant N-terminal" evidence="11">
    <location>
        <begin position="31"/>
        <end position="114"/>
    </location>
</feature>
<evidence type="ECO:0000313" key="13">
    <source>
        <dbReference type="Proteomes" id="UP001196068"/>
    </source>
</evidence>
<evidence type="ECO:0000256" key="4">
    <source>
        <dbReference type="ARBA" id="ARBA00022741"/>
    </source>
</evidence>
<feature type="region of interest" description="Disordered" evidence="9">
    <location>
        <begin position="1"/>
        <end position="21"/>
    </location>
</feature>
<dbReference type="InterPro" id="IPR003856">
    <property type="entry name" value="LPS_length_determ_N"/>
</dbReference>
<dbReference type="PANTHER" id="PTHR32309">
    <property type="entry name" value="TYROSINE-PROTEIN KINASE"/>
    <property type="match status" value="1"/>
</dbReference>
<name>A0AAF1K6H0_9PROT</name>
<keyword evidence="6 10" id="KW-1133">Transmembrane helix</keyword>
<dbReference type="InterPro" id="IPR005702">
    <property type="entry name" value="Wzc-like_C"/>
</dbReference>
<feature type="coiled-coil region" evidence="8">
    <location>
        <begin position="220"/>
        <end position="247"/>
    </location>
</feature>
<accession>A0AAF1K6H0</accession>
<dbReference type="Gene3D" id="3.40.50.300">
    <property type="entry name" value="P-loop containing nucleotide triphosphate hydrolases"/>
    <property type="match status" value="1"/>
</dbReference>
<dbReference type="AlphaFoldDB" id="A0AAF1K6H0"/>
<protein>
    <submittedName>
        <fullName evidence="12">Polysaccharide biosynthesis tyrosine autokinase</fullName>
    </submittedName>
</protein>
<keyword evidence="13" id="KW-1185">Reference proteome</keyword>
<keyword evidence="2" id="KW-1003">Cell membrane</keyword>
<evidence type="ECO:0000256" key="7">
    <source>
        <dbReference type="ARBA" id="ARBA00023136"/>
    </source>
</evidence>
<dbReference type="EMBL" id="JAAEDH010000033">
    <property type="protein sequence ID" value="MBR0657399.1"/>
    <property type="molecule type" value="Genomic_DNA"/>
</dbReference>
<evidence type="ECO:0000256" key="10">
    <source>
        <dbReference type="SAM" id="Phobius"/>
    </source>
</evidence>
<dbReference type="GO" id="GO:0004713">
    <property type="term" value="F:protein tyrosine kinase activity"/>
    <property type="evidence" value="ECO:0007669"/>
    <property type="project" value="TreeGrafter"/>
</dbReference>
<reference evidence="12" key="1">
    <citation type="submission" date="2020-01" db="EMBL/GenBank/DDBJ databases">
        <authorList>
            <person name="Rat A."/>
        </authorList>
    </citation>
    <scope>NUCLEOTIDE SEQUENCE</scope>
    <source>
        <strain evidence="12">LMG 28251</strain>
    </source>
</reference>
<dbReference type="InterPro" id="IPR027417">
    <property type="entry name" value="P-loop_NTPase"/>
</dbReference>
<dbReference type="GO" id="GO:0005886">
    <property type="term" value="C:plasma membrane"/>
    <property type="evidence" value="ECO:0007669"/>
    <property type="project" value="UniProtKB-SubCell"/>
</dbReference>
<dbReference type="Pfam" id="PF02706">
    <property type="entry name" value="Wzz"/>
    <property type="match status" value="1"/>
</dbReference>
<comment type="caution">
    <text evidence="12">The sequence shown here is derived from an EMBL/GenBank/DDBJ whole genome shotgun (WGS) entry which is preliminary data.</text>
</comment>
<evidence type="ECO:0000256" key="8">
    <source>
        <dbReference type="SAM" id="Coils"/>
    </source>
</evidence>